<feature type="region of interest" description="Disordered" evidence="1">
    <location>
        <begin position="629"/>
        <end position="678"/>
    </location>
</feature>
<dbReference type="OrthoDB" id="420187at2759"/>
<dbReference type="GO" id="GO:0005829">
    <property type="term" value="C:cytosol"/>
    <property type="evidence" value="ECO:0007669"/>
    <property type="project" value="TreeGrafter"/>
</dbReference>
<reference evidence="3 4" key="1">
    <citation type="submission" date="2014-06" db="EMBL/GenBank/DDBJ databases">
        <authorList>
            <person name="Swart Estienne"/>
        </authorList>
    </citation>
    <scope>NUCLEOTIDE SEQUENCE [LARGE SCALE GENOMIC DNA]</scope>
    <source>
        <strain evidence="3 4">130c</strain>
    </source>
</reference>
<feature type="domain" description="USP" evidence="2">
    <location>
        <begin position="90"/>
        <end position="413"/>
    </location>
</feature>
<feature type="region of interest" description="Disordered" evidence="1">
    <location>
        <begin position="566"/>
        <end position="602"/>
    </location>
</feature>
<evidence type="ECO:0000259" key="2">
    <source>
        <dbReference type="PROSITE" id="PS50235"/>
    </source>
</evidence>
<dbReference type="AlphaFoldDB" id="A0A078AFC4"/>
<protein>
    <submittedName>
        <fullName evidence="3">Ubiquitin carboxyl-terminal hydrolase 36</fullName>
    </submittedName>
</protein>
<dbReference type="GO" id="GO:0005634">
    <property type="term" value="C:nucleus"/>
    <property type="evidence" value="ECO:0007669"/>
    <property type="project" value="TreeGrafter"/>
</dbReference>
<dbReference type="Proteomes" id="UP000039865">
    <property type="component" value="Unassembled WGS sequence"/>
</dbReference>
<evidence type="ECO:0000313" key="3">
    <source>
        <dbReference type="EMBL" id="CDW80944.1"/>
    </source>
</evidence>
<organism evidence="3 4">
    <name type="scientific">Stylonychia lemnae</name>
    <name type="common">Ciliate</name>
    <dbReference type="NCBI Taxonomy" id="5949"/>
    <lineage>
        <taxon>Eukaryota</taxon>
        <taxon>Sar</taxon>
        <taxon>Alveolata</taxon>
        <taxon>Ciliophora</taxon>
        <taxon>Intramacronucleata</taxon>
        <taxon>Spirotrichea</taxon>
        <taxon>Stichotrichia</taxon>
        <taxon>Sporadotrichida</taxon>
        <taxon>Oxytrichidae</taxon>
        <taxon>Stylonychinae</taxon>
        <taxon>Stylonychia</taxon>
    </lineage>
</organism>
<name>A0A078AFC4_STYLE</name>
<dbReference type="Pfam" id="PF00443">
    <property type="entry name" value="UCH"/>
    <property type="match status" value="1"/>
</dbReference>
<dbReference type="Gene3D" id="3.90.70.10">
    <property type="entry name" value="Cysteine proteinases"/>
    <property type="match status" value="1"/>
</dbReference>
<evidence type="ECO:0000256" key="1">
    <source>
        <dbReference type="SAM" id="MobiDB-lite"/>
    </source>
</evidence>
<sequence length="693" mass="79471">MSANQRENQLTNQGLDFTINVSTQSSPSKGAVLRRSRSSHQQSNKFHHSIRNDFITDQDLEYLSSESRSGLPSLISKNQPRPKNSRTWKYGQYLLCKQRVTMSNSYSSIFIILLERHALLKVSSKVIIEWTTHDAKFIQLSFKLNIYEISDCSINFEFRLVLGTKFVYPLSAIILIKKVAQGLFEVGRQCDASEFLLCLLENLIQSSFGYLNNVPFKLQRETVVSKIFQGMLERQIICCSCTNMTTIEEAFLDLSLNLTSSHNDPNMTHTQLSSQPVDLLDCISEFFNTDTLDEQNKYHCQSCGRLSKAQTRFRMKNCTKLKTPLNFPEYFSFDSDYILDEVAFQEQDHQYKLYAIIVHQGYSAHKGHYYSYIKPPYSDNWFKFDDESVKLIENIETQMLSTQKAYIMFYQKIKIQKNQIRGQLSTSPNKISELKRQPEIDLFKEKIQNDKKTISDQKRSTSPIKISLKEKYPLIQLKNQQTIRVQKTTLISNEEVKQPDLDIQITDTSSHEYSTRTRKIINQTIIDDPENILRKQRSQKINIGSSQATISINLQKIKGPNSIKKVNSNNITRSNFSSRNSNQQLQINSNLGSNNSKQSNQTATGLGIHSKFKNQYSKKPKVLLVNKSRVDSQKSKQNNSAFQSLSNSNHNSTNAAGLGSNHGSANSTKTRSSVKKRILQQDKNIIYLSSSRK</sequence>
<proteinExistence type="predicted"/>
<keyword evidence="3" id="KW-0378">Hydrolase</keyword>
<dbReference type="InterPro" id="IPR050164">
    <property type="entry name" value="Peptidase_C19"/>
</dbReference>
<dbReference type="InterPro" id="IPR018200">
    <property type="entry name" value="USP_CS"/>
</dbReference>
<dbReference type="GO" id="GO:0016579">
    <property type="term" value="P:protein deubiquitination"/>
    <property type="evidence" value="ECO:0007669"/>
    <property type="project" value="InterPro"/>
</dbReference>
<dbReference type="GO" id="GO:0004843">
    <property type="term" value="F:cysteine-type deubiquitinase activity"/>
    <property type="evidence" value="ECO:0007669"/>
    <property type="project" value="InterPro"/>
</dbReference>
<feature type="compositionally biased region" description="Polar residues" evidence="1">
    <location>
        <begin position="635"/>
        <end position="671"/>
    </location>
</feature>
<dbReference type="PROSITE" id="PS00973">
    <property type="entry name" value="USP_2"/>
    <property type="match status" value="1"/>
</dbReference>
<dbReference type="PANTHER" id="PTHR24006">
    <property type="entry name" value="UBIQUITIN CARBOXYL-TERMINAL HYDROLASE"/>
    <property type="match status" value="1"/>
</dbReference>
<dbReference type="InParanoid" id="A0A078AFC4"/>
<dbReference type="CDD" id="cd02257">
    <property type="entry name" value="Peptidase_C19"/>
    <property type="match status" value="1"/>
</dbReference>
<accession>A0A078AFC4</accession>
<dbReference type="EMBL" id="CCKQ01009456">
    <property type="protein sequence ID" value="CDW80944.1"/>
    <property type="molecule type" value="Genomic_DNA"/>
</dbReference>
<feature type="region of interest" description="Disordered" evidence="1">
    <location>
        <begin position="25"/>
        <end position="47"/>
    </location>
</feature>
<dbReference type="InterPro" id="IPR001394">
    <property type="entry name" value="Peptidase_C19_UCH"/>
</dbReference>
<evidence type="ECO:0000313" key="4">
    <source>
        <dbReference type="Proteomes" id="UP000039865"/>
    </source>
</evidence>
<dbReference type="SUPFAM" id="SSF54001">
    <property type="entry name" value="Cysteine proteinases"/>
    <property type="match status" value="1"/>
</dbReference>
<dbReference type="PROSITE" id="PS50235">
    <property type="entry name" value="USP_3"/>
    <property type="match status" value="1"/>
</dbReference>
<feature type="compositionally biased region" description="Low complexity" evidence="1">
    <location>
        <begin position="567"/>
        <end position="596"/>
    </location>
</feature>
<gene>
    <name evidence="3" type="primary">Contig4489.g4790</name>
    <name evidence="3" type="ORF">STYLEM_9950</name>
</gene>
<dbReference type="InterPro" id="IPR028889">
    <property type="entry name" value="USP"/>
</dbReference>
<keyword evidence="4" id="KW-1185">Reference proteome</keyword>
<dbReference type="InterPro" id="IPR038765">
    <property type="entry name" value="Papain-like_cys_pep_sf"/>
</dbReference>